<name>A0A5M7BNA2_SACHI</name>
<comment type="caution">
    <text evidence="4">The sequence shown here is derived from an EMBL/GenBank/DDBJ whole genome shotgun (WGS) entry which is preliminary data.</text>
</comment>
<dbReference type="NCBIfam" id="TIGR00377">
    <property type="entry name" value="ant_ant_sig"/>
    <property type="match status" value="1"/>
</dbReference>
<dbReference type="EMBL" id="VWPH01000009">
    <property type="protein sequence ID" value="KAA5831279.1"/>
    <property type="molecule type" value="Genomic_DNA"/>
</dbReference>
<dbReference type="PROSITE" id="PS50801">
    <property type="entry name" value="STAS"/>
    <property type="match status" value="1"/>
</dbReference>
<dbReference type="RefSeq" id="WP_150068487.1">
    <property type="nucleotide sequence ID" value="NZ_VWPH01000009.1"/>
</dbReference>
<dbReference type="PANTHER" id="PTHR33495:SF2">
    <property type="entry name" value="ANTI-SIGMA FACTOR ANTAGONIST TM_1081-RELATED"/>
    <property type="match status" value="1"/>
</dbReference>
<dbReference type="Pfam" id="PF01740">
    <property type="entry name" value="STAS"/>
    <property type="match status" value="1"/>
</dbReference>
<dbReference type="InterPro" id="IPR036513">
    <property type="entry name" value="STAS_dom_sf"/>
</dbReference>
<dbReference type="PANTHER" id="PTHR33495">
    <property type="entry name" value="ANTI-SIGMA FACTOR ANTAGONIST TM_1081-RELATED-RELATED"/>
    <property type="match status" value="1"/>
</dbReference>
<organism evidence="4 5">
    <name type="scientific">Saccharopolyspora hirsuta</name>
    <dbReference type="NCBI Taxonomy" id="1837"/>
    <lineage>
        <taxon>Bacteria</taxon>
        <taxon>Bacillati</taxon>
        <taxon>Actinomycetota</taxon>
        <taxon>Actinomycetes</taxon>
        <taxon>Pseudonocardiales</taxon>
        <taxon>Pseudonocardiaceae</taxon>
        <taxon>Saccharopolyspora</taxon>
    </lineage>
</organism>
<gene>
    <name evidence="4" type="ORF">F1721_21310</name>
</gene>
<feature type="domain" description="STAS" evidence="3">
    <location>
        <begin position="4"/>
        <end position="113"/>
    </location>
</feature>
<dbReference type="SMR" id="A0A5M7BNA2"/>
<proteinExistence type="inferred from homology"/>
<keyword evidence="5" id="KW-1185">Reference proteome</keyword>
<protein>
    <recommendedName>
        <fullName evidence="2">Anti-sigma factor antagonist</fullName>
    </recommendedName>
</protein>
<reference evidence="4 5" key="1">
    <citation type="submission" date="2019-09" db="EMBL/GenBank/DDBJ databases">
        <title>Draft genome sequence of the thermophilic Saccharopolyspora hirsuta VKM Ac-666T.</title>
        <authorList>
            <person name="Lobastova T.G."/>
            <person name="Fokina V."/>
            <person name="Bragin E.Y."/>
            <person name="Shtratnikova V.Y."/>
            <person name="Starodumova I.P."/>
            <person name="Tarlachkov S.V."/>
            <person name="Donova M.V."/>
        </authorList>
    </citation>
    <scope>NUCLEOTIDE SEQUENCE [LARGE SCALE GENOMIC DNA]</scope>
    <source>
        <strain evidence="4 5">VKM Ac-666</strain>
    </source>
</reference>
<comment type="similarity">
    <text evidence="1 2">Belongs to the anti-sigma-factor antagonist family.</text>
</comment>
<accession>A0A5M7BNA2</accession>
<evidence type="ECO:0000256" key="2">
    <source>
        <dbReference type="RuleBase" id="RU003749"/>
    </source>
</evidence>
<dbReference type="CDD" id="cd07043">
    <property type="entry name" value="STAS_anti-anti-sigma_factors"/>
    <property type="match status" value="1"/>
</dbReference>
<dbReference type="InterPro" id="IPR003658">
    <property type="entry name" value="Anti-sigma_ant"/>
</dbReference>
<dbReference type="Gene3D" id="3.30.750.24">
    <property type="entry name" value="STAS domain"/>
    <property type="match status" value="1"/>
</dbReference>
<dbReference type="InterPro" id="IPR002645">
    <property type="entry name" value="STAS_dom"/>
</dbReference>
<evidence type="ECO:0000256" key="1">
    <source>
        <dbReference type="ARBA" id="ARBA00009013"/>
    </source>
</evidence>
<dbReference type="Proteomes" id="UP000323946">
    <property type="component" value="Unassembled WGS sequence"/>
</dbReference>
<evidence type="ECO:0000259" key="3">
    <source>
        <dbReference type="PROSITE" id="PS50801"/>
    </source>
</evidence>
<evidence type="ECO:0000313" key="5">
    <source>
        <dbReference type="Proteomes" id="UP000323946"/>
    </source>
</evidence>
<dbReference type="OrthoDB" id="3695884at2"/>
<dbReference type="SUPFAM" id="SSF52091">
    <property type="entry name" value="SpoIIaa-like"/>
    <property type="match status" value="1"/>
</dbReference>
<dbReference type="GO" id="GO:0043856">
    <property type="term" value="F:anti-sigma factor antagonist activity"/>
    <property type="evidence" value="ECO:0007669"/>
    <property type="project" value="InterPro"/>
</dbReference>
<dbReference type="AlphaFoldDB" id="A0A5M7BNA2"/>
<sequence length="114" mass="12323">MDFSVTSTRLPGDVALITVSGEIDVYTSPALRERLTDAVHDGARRLIVDLSQVDFLDSTALGALVGGLKRMRAADGDLVLVCTAERLIKVFRITGLTEVFPILPDVPSARAWRA</sequence>
<evidence type="ECO:0000313" key="4">
    <source>
        <dbReference type="EMBL" id="KAA5831279.1"/>
    </source>
</evidence>